<evidence type="ECO:0000313" key="6">
    <source>
        <dbReference type="EMBL" id="CAB5063296.1"/>
    </source>
</evidence>
<protein>
    <submittedName>
        <fullName evidence="3">Unannotated protein</fullName>
    </submittedName>
</protein>
<feature type="transmembrane region" description="Helical" evidence="1">
    <location>
        <begin position="291"/>
        <end position="321"/>
    </location>
</feature>
<evidence type="ECO:0000313" key="5">
    <source>
        <dbReference type="EMBL" id="CAB4932108.1"/>
    </source>
</evidence>
<feature type="transmembrane region" description="Helical" evidence="1">
    <location>
        <begin position="259"/>
        <end position="279"/>
    </location>
</feature>
<evidence type="ECO:0000313" key="2">
    <source>
        <dbReference type="EMBL" id="CAB4663484.1"/>
    </source>
</evidence>
<proteinExistence type="predicted"/>
<name>A0A6J6UFN1_9ZZZZ</name>
<feature type="transmembrane region" description="Helical" evidence="1">
    <location>
        <begin position="328"/>
        <end position="348"/>
    </location>
</feature>
<feature type="transmembrane region" description="Helical" evidence="1">
    <location>
        <begin position="360"/>
        <end position="382"/>
    </location>
</feature>
<dbReference type="EMBL" id="CAEZZC010000019">
    <property type="protein sequence ID" value="CAB4757347.1"/>
    <property type="molecule type" value="Genomic_DNA"/>
</dbReference>
<feature type="transmembrane region" description="Helical" evidence="1">
    <location>
        <begin position="104"/>
        <end position="122"/>
    </location>
</feature>
<gene>
    <name evidence="2" type="ORF">UFOPK2289_00690</name>
    <name evidence="3" type="ORF">UFOPK2822_01223</name>
    <name evidence="4" type="ORF">UFOPK3346_01297</name>
    <name evidence="5" type="ORF">UFOPK3670_01356</name>
    <name evidence="6" type="ORF">UFOPK4308_01304</name>
</gene>
<keyword evidence="1" id="KW-1133">Transmembrane helix</keyword>
<feature type="transmembrane region" description="Helical" evidence="1">
    <location>
        <begin position="74"/>
        <end position="92"/>
    </location>
</feature>
<reference evidence="3" key="1">
    <citation type="submission" date="2020-05" db="EMBL/GenBank/DDBJ databases">
        <authorList>
            <person name="Chiriac C."/>
            <person name="Salcher M."/>
            <person name="Ghai R."/>
            <person name="Kavagutti S V."/>
        </authorList>
    </citation>
    <scope>NUCLEOTIDE SEQUENCE</scope>
</reference>
<feature type="transmembrane region" description="Helical" evidence="1">
    <location>
        <begin position="167"/>
        <end position="193"/>
    </location>
</feature>
<dbReference type="EMBL" id="CAFBLE010000015">
    <property type="protein sequence ID" value="CAB4875392.1"/>
    <property type="molecule type" value="Genomic_DNA"/>
</dbReference>
<evidence type="ECO:0000313" key="3">
    <source>
        <dbReference type="EMBL" id="CAB4757347.1"/>
    </source>
</evidence>
<keyword evidence="1" id="KW-0812">Transmembrane</keyword>
<dbReference type="EMBL" id="CAFBMV010000014">
    <property type="protein sequence ID" value="CAB4932108.1"/>
    <property type="molecule type" value="Genomic_DNA"/>
</dbReference>
<dbReference type="EMBL" id="CAFBQL010000011">
    <property type="protein sequence ID" value="CAB5063296.1"/>
    <property type="molecule type" value="Genomic_DNA"/>
</dbReference>
<sequence length="412" mass="46554">MFRLQRWKPLTKALVLLALLTAITSFIKFDHCRNNGWVSPDIDVHACYTDISSLYHGRGLNVHQWAYSGGDNAIEYPVITGTIMWATSLLVPMDSNGTRKYFDLNIFLIALLFIATVVIVGYMKPEFAHLLPLSPAVMASLYINWDLWGIITMMAAIYYFDKKRLNLSAILIAISIATKFFPVLLLLPIAFILWRRNQLRSLVKYIGTTLFVWLAINLPVILTTPVGWWRFYKLNLERQSDWGSLWYGLSILNFPVRSLNYVTILSLLAILTACMIYFLELTETPTLADVSFIVLAGVLCVGKVYSPQYILWLVPLAVIALKNKKQLLAFWIWQAAEAIYHIAVWQHLALLGGAKFGLPAGGYALAIIARILACTYFIAVLVRTSLKNRPPQAKQAHKRLADFLFEGGGSYP</sequence>
<dbReference type="EMBL" id="CAEZWT010000015">
    <property type="protein sequence ID" value="CAB4663484.1"/>
    <property type="molecule type" value="Genomic_DNA"/>
</dbReference>
<accession>A0A6J6UFN1</accession>
<keyword evidence="1" id="KW-0472">Membrane</keyword>
<feature type="transmembrane region" description="Helical" evidence="1">
    <location>
        <begin position="142"/>
        <end position="160"/>
    </location>
</feature>
<feature type="transmembrane region" description="Helical" evidence="1">
    <location>
        <begin position="205"/>
        <end position="229"/>
    </location>
</feature>
<organism evidence="3">
    <name type="scientific">freshwater metagenome</name>
    <dbReference type="NCBI Taxonomy" id="449393"/>
    <lineage>
        <taxon>unclassified sequences</taxon>
        <taxon>metagenomes</taxon>
        <taxon>ecological metagenomes</taxon>
    </lineage>
</organism>
<dbReference type="AlphaFoldDB" id="A0A6J6UFN1"/>
<evidence type="ECO:0000313" key="4">
    <source>
        <dbReference type="EMBL" id="CAB4875392.1"/>
    </source>
</evidence>
<evidence type="ECO:0000256" key="1">
    <source>
        <dbReference type="SAM" id="Phobius"/>
    </source>
</evidence>